<dbReference type="Gene3D" id="3.20.20.300">
    <property type="entry name" value="Glycoside hydrolase, family 3, N-terminal domain"/>
    <property type="match status" value="1"/>
</dbReference>
<dbReference type="InterPro" id="IPR050226">
    <property type="entry name" value="NagZ_Beta-hexosaminidase"/>
</dbReference>
<dbReference type="SUPFAM" id="SSF52279">
    <property type="entry name" value="Beta-D-glucan exohydrolase, C-terminal domain"/>
    <property type="match status" value="1"/>
</dbReference>
<dbReference type="CDD" id="cd04301">
    <property type="entry name" value="NAT_SF"/>
    <property type="match status" value="2"/>
</dbReference>
<comment type="similarity">
    <text evidence="1">Belongs to the glycosyl hydrolase 3 family.</text>
</comment>
<comment type="caution">
    <text evidence="7">The sequence shown here is derived from an EMBL/GenBank/DDBJ whole genome shotgun (WGS) entry which is preliminary data.</text>
</comment>
<evidence type="ECO:0000256" key="3">
    <source>
        <dbReference type="ARBA" id="ARBA00023180"/>
    </source>
</evidence>
<dbReference type="GO" id="GO:0016747">
    <property type="term" value="F:acyltransferase activity, transferring groups other than amino-acyl groups"/>
    <property type="evidence" value="ECO:0007669"/>
    <property type="project" value="InterPro"/>
</dbReference>
<dbReference type="EMBL" id="RCNU01000004">
    <property type="protein sequence ID" value="RWQ96352.1"/>
    <property type="molecule type" value="Genomic_DNA"/>
</dbReference>
<dbReference type="Gene3D" id="3.40.630.30">
    <property type="match status" value="2"/>
</dbReference>
<evidence type="ECO:0000313" key="7">
    <source>
        <dbReference type="EMBL" id="RWQ96352.1"/>
    </source>
</evidence>
<evidence type="ECO:0000256" key="5">
    <source>
        <dbReference type="ARBA" id="ARBA00023295"/>
    </source>
</evidence>
<dbReference type="GO" id="GO:0004553">
    <property type="term" value="F:hydrolase activity, hydrolyzing O-glycosyl compounds"/>
    <property type="evidence" value="ECO:0007669"/>
    <property type="project" value="InterPro"/>
</dbReference>
<feature type="domain" description="N-acetyltransferase" evidence="6">
    <location>
        <begin position="537"/>
        <end position="689"/>
    </location>
</feature>
<evidence type="ECO:0000256" key="2">
    <source>
        <dbReference type="ARBA" id="ARBA00022801"/>
    </source>
</evidence>
<dbReference type="InterPro" id="IPR001764">
    <property type="entry name" value="Glyco_hydro_3_N"/>
</dbReference>
<dbReference type="InterPro" id="IPR000182">
    <property type="entry name" value="GNAT_dom"/>
</dbReference>
<keyword evidence="2" id="KW-0378">Hydrolase</keyword>
<dbReference type="RefSeq" id="XP_028485997.1">
    <property type="nucleotide sequence ID" value="XM_028626500.1"/>
</dbReference>
<dbReference type="SUPFAM" id="SSF55729">
    <property type="entry name" value="Acyl-CoA N-acyltransferases (Nat)"/>
    <property type="match status" value="2"/>
</dbReference>
<dbReference type="Gene3D" id="3.40.50.1700">
    <property type="entry name" value="Glycoside hydrolase family 3 C-terminal domain"/>
    <property type="match status" value="1"/>
</dbReference>
<evidence type="ECO:0000313" key="8">
    <source>
        <dbReference type="Proteomes" id="UP000283841"/>
    </source>
</evidence>
<dbReference type="InterPro" id="IPR017853">
    <property type="entry name" value="GH"/>
</dbReference>
<protein>
    <submittedName>
        <fullName evidence="7">Putative beta-N-acetylglucosaminidase</fullName>
    </submittedName>
</protein>
<name>A0A443HWZ0_BYSSP</name>
<dbReference type="InterPro" id="IPR016181">
    <property type="entry name" value="Acyl_CoA_acyltransferase"/>
</dbReference>
<dbReference type="InterPro" id="IPR036962">
    <property type="entry name" value="Glyco_hydro_3_N_sf"/>
</dbReference>
<evidence type="ECO:0000256" key="1">
    <source>
        <dbReference type="ARBA" id="ARBA00005336"/>
    </source>
</evidence>
<evidence type="ECO:0000256" key="4">
    <source>
        <dbReference type="ARBA" id="ARBA00023277"/>
    </source>
</evidence>
<dbReference type="Pfam" id="PF00583">
    <property type="entry name" value="Acetyltransf_1"/>
    <property type="match status" value="1"/>
</dbReference>
<sequence length="851" mass="93143">MDSRKKVGQLFVVGFHGTTAGPIIKTLIREYGVGAVILFKRNIVDAAQLQSLTLALQQEAKDAGHEYPLFIGIDQENGLVTRISPPVVSQLPGSMALGATDSTDFAYEVGKATGRTLEFFGINMNYAPVCDINSEPRNPVIGVRSFGDDPEFVGRFASAMAKGLRESNVVPTVKHFPGHGDTAVDSHFGLPVIEKSRGDLERCELVPFRRAVAEGIEAVMTAHIALPQVGANDMPATLSVEAMNILREDMKYQGMVVTDCLEMDGIRTTYGTERGSVLALKAGSDSIMVCHKYSMQVASIVTVCDAIRTGEIPHERLEEAFGRVTQLKKRFLNWETALGRKGHEQLAGLNESNAALSKEIYSHSTTVIRDKKGLLPLSKFGNVILLTPGESTPTGGAVHSGEAPTRSPYIPSGFIEFLRIHNNTTVDILYNGTGLSADEWMKIDKADAVIFASRNALEALYQRTLGLELAKRKNNLIVVATCNPYDFLEDVESVETYIATYEPTPEAFVAAADVIFGSIPGKGHLPIGRKALQPAVPVFPFHAPDDLEQVAKIWNAALPTYPLTLASLQRLLVRSNGHHFVARIGSDIVGVCVAYTATKQGKITGQIAALVVDPSRQGQGIGTALLADTRAYFRNTFGLSNIALSSVFPRFWPGIPTDLPSRIPEFFIHRGFRVTPLDETHKDLYQDIRNYQPPSKYVERARQGGYTFGPLQPEQYDACIAGQRKNFGYYAGWVEAYVTLNPVDHPSSVMVAFDPEGNQVGWTLMLGPSCPLLQQDWALPPLCGPNTGLIGCVGVDTEHRKAGVGLAMLCHAILNMKDRGVEGVFVDWVSMKDWYEKVGFEAWRRYRLAEI</sequence>
<keyword evidence="5" id="KW-0326">Glycosidase</keyword>
<keyword evidence="8" id="KW-1185">Reference proteome</keyword>
<keyword evidence="3" id="KW-0325">Glycoprotein</keyword>
<dbReference type="GO" id="GO:0009254">
    <property type="term" value="P:peptidoglycan turnover"/>
    <property type="evidence" value="ECO:0007669"/>
    <property type="project" value="TreeGrafter"/>
</dbReference>
<reference evidence="7 8" key="1">
    <citation type="journal article" date="2018" name="Front. Microbiol.">
        <title>Genomic and genetic insights into a cosmopolitan fungus, Paecilomyces variotii (Eurotiales).</title>
        <authorList>
            <person name="Urquhart A.S."/>
            <person name="Mondo S.J."/>
            <person name="Makela M.R."/>
            <person name="Hane J.K."/>
            <person name="Wiebenga A."/>
            <person name="He G."/>
            <person name="Mihaltcheva S."/>
            <person name="Pangilinan J."/>
            <person name="Lipzen A."/>
            <person name="Barry K."/>
            <person name="de Vries R.P."/>
            <person name="Grigoriev I.V."/>
            <person name="Idnurm A."/>
        </authorList>
    </citation>
    <scope>NUCLEOTIDE SEQUENCE [LARGE SCALE GENOMIC DNA]</scope>
    <source>
        <strain evidence="7 8">CBS 101075</strain>
    </source>
</reference>
<dbReference type="PANTHER" id="PTHR30480">
    <property type="entry name" value="BETA-HEXOSAMINIDASE-RELATED"/>
    <property type="match status" value="1"/>
</dbReference>
<dbReference type="GeneID" id="39595777"/>
<dbReference type="PANTHER" id="PTHR30480:SF16">
    <property type="entry name" value="GLYCOSIDE HYDROLASE FAMILY 3 DOMAIN PROTEIN"/>
    <property type="match status" value="1"/>
</dbReference>
<dbReference type="AlphaFoldDB" id="A0A443HWZ0"/>
<dbReference type="VEuPathDB" id="FungiDB:C8Q69DRAFT_241566"/>
<evidence type="ECO:0000259" key="6">
    <source>
        <dbReference type="PROSITE" id="PS51186"/>
    </source>
</evidence>
<feature type="domain" description="N-acetyltransferase" evidence="6">
    <location>
        <begin position="706"/>
        <end position="851"/>
    </location>
</feature>
<dbReference type="Proteomes" id="UP000283841">
    <property type="component" value="Unassembled WGS sequence"/>
</dbReference>
<dbReference type="SUPFAM" id="SSF51445">
    <property type="entry name" value="(Trans)glycosidases"/>
    <property type="match status" value="1"/>
</dbReference>
<dbReference type="Pfam" id="PF00933">
    <property type="entry name" value="Glyco_hydro_3"/>
    <property type="match status" value="1"/>
</dbReference>
<dbReference type="STRING" id="264951.A0A443HWZ0"/>
<accession>A0A443HWZ0</accession>
<dbReference type="GO" id="GO:0005975">
    <property type="term" value="P:carbohydrate metabolic process"/>
    <property type="evidence" value="ECO:0007669"/>
    <property type="project" value="InterPro"/>
</dbReference>
<gene>
    <name evidence="7" type="ORF">C8Q69DRAFT_241566</name>
</gene>
<dbReference type="PROSITE" id="PS51186">
    <property type="entry name" value="GNAT"/>
    <property type="match status" value="2"/>
</dbReference>
<dbReference type="InterPro" id="IPR036881">
    <property type="entry name" value="Glyco_hydro_3_C_sf"/>
</dbReference>
<organism evidence="7 8">
    <name type="scientific">Byssochlamys spectabilis</name>
    <name type="common">Paecilomyces variotii</name>
    <dbReference type="NCBI Taxonomy" id="264951"/>
    <lineage>
        <taxon>Eukaryota</taxon>
        <taxon>Fungi</taxon>
        <taxon>Dikarya</taxon>
        <taxon>Ascomycota</taxon>
        <taxon>Pezizomycotina</taxon>
        <taxon>Eurotiomycetes</taxon>
        <taxon>Eurotiomycetidae</taxon>
        <taxon>Eurotiales</taxon>
        <taxon>Thermoascaceae</taxon>
        <taxon>Paecilomyces</taxon>
    </lineage>
</organism>
<keyword evidence="4" id="KW-0119">Carbohydrate metabolism</keyword>
<proteinExistence type="inferred from homology"/>